<evidence type="ECO:0000256" key="8">
    <source>
        <dbReference type="ARBA" id="ARBA00023242"/>
    </source>
</evidence>
<evidence type="ECO:0000313" key="13">
    <source>
        <dbReference type="EMBL" id="CAD7226313.1"/>
    </source>
</evidence>
<comment type="subcellular location">
    <subcellularLocation>
        <location evidence="1 10">Nucleus</location>
    </subcellularLocation>
</comment>
<dbReference type="InterPro" id="IPR039753">
    <property type="entry name" value="RG7MT1"/>
</dbReference>
<keyword evidence="8 10" id="KW-0539">Nucleus</keyword>
<sequence length="490" mass="55990">MSSAEVESTPAVEVTETMDTTEEAKTAATKEEESSAEGKKETTEHDEAKENGVDEEGHKEEKSQDGDEKKSETEEGHSSKVAEHYNKIEEKGKDHRKQSKIYFMRNFNNWAKSQIIADALNRITKTTRSRSVAVLDLACGKGGDLYKWRAGEIGTLVCADIAATSVDQCKDRFRDMRDRSGRDFCHGEFIVLDATKDRLRNKLKKKEMQFDLTSCQFAFHYSFESAKQADMMMRNATENLKPGGYFLLTIPDDNDLVSRWKQSEKDSFGNEIYEVKFSQGVYDAQNLPPLFGAQYHFKLEGVVDCPEFLVNQTVLEKLAARYKMNLIYKKRFREVFDQNKITDEGKRLLTKMQALETYPPEHGDEASSEDFRTEFPHAVSMLAFLEENVDDQGRRPFRVGCLSTSHWQAVSLYTAFLFQKEPPPPPPEEEKKEEEKATEESESKTEKSESKGESDKKSDEAAKEEPSEDAEMKEPEKETTDEKKDEEATE</sequence>
<evidence type="ECO:0000256" key="2">
    <source>
        <dbReference type="ARBA" id="ARBA00022603"/>
    </source>
</evidence>
<reference evidence="13" key="1">
    <citation type="submission" date="2020-11" db="EMBL/GenBank/DDBJ databases">
        <authorList>
            <person name="Tran Van P."/>
        </authorList>
    </citation>
    <scope>NUCLEOTIDE SEQUENCE</scope>
</reference>
<keyword evidence="2 10" id="KW-0489">Methyltransferase</keyword>
<keyword evidence="4 10" id="KW-0808">Transferase</keyword>
<dbReference type="PANTHER" id="PTHR12189:SF2">
    <property type="entry name" value="MRNA CAP GUANINE-N7 METHYLTRANSFERASE"/>
    <property type="match status" value="1"/>
</dbReference>
<dbReference type="EC" id="2.1.1.56" evidence="10"/>
<proteinExistence type="inferred from homology"/>
<comment type="similarity">
    <text evidence="10">Belongs to the class I-like SAM-binding methyltransferase superfamily. mRNA cap 0 methyltransferase family.</text>
</comment>
<feature type="region of interest" description="Disordered" evidence="11">
    <location>
        <begin position="418"/>
        <end position="490"/>
    </location>
</feature>
<evidence type="ECO:0000256" key="3">
    <source>
        <dbReference type="ARBA" id="ARBA00022664"/>
    </source>
</evidence>
<comment type="catalytic activity">
    <reaction evidence="9">
        <text>a 5'-end (5'-triphosphoguanosine)-ribonucleoside in mRNA + S-adenosyl-L-methionine = a 5'-end (N(7)-methyl 5'-triphosphoguanosine)-ribonucleoside in mRNA + S-adenosyl-L-homocysteine</text>
        <dbReference type="Rhea" id="RHEA:67008"/>
        <dbReference type="Rhea" id="RHEA-COMP:17166"/>
        <dbReference type="Rhea" id="RHEA-COMP:17167"/>
        <dbReference type="ChEBI" id="CHEBI:57856"/>
        <dbReference type="ChEBI" id="CHEBI:59789"/>
        <dbReference type="ChEBI" id="CHEBI:156461"/>
        <dbReference type="ChEBI" id="CHEBI:167617"/>
        <dbReference type="EC" id="2.1.1.56"/>
    </reaction>
</comment>
<dbReference type="InterPro" id="IPR029063">
    <property type="entry name" value="SAM-dependent_MTases_sf"/>
</dbReference>
<dbReference type="OrthoDB" id="10248867at2759"/>
<keyword evidence="6 10" id="KW-0694">RNA-binding</keyword>
<evidence type="ECO:0000256" key="9">
    <source>
        <dbReference type="ARBA" id="ARBA00044712"/>
    </source>
</evidence>
<dbReference type="InterPro" id="IPR016899">
    <property type="entry name" value="mRNA_G-N7_MeTrfase_euk"/>
</dbReference>
<evidence type="ECO:0000256" key="7">
    <source>
        <dbReference type="ARBA" id="ARBA00023042"/>
    </source>
</evidence>
<evidence type="ECO:0000256" key="4">
    <source>
        <dbReference type="ARBA" id="ARBA00022679"/>
    </source>
</evidence>
<organism evidence="13">
    <name type="scientific">Cyprideis torosa</name>
    <dbReference type="NCBI Taxonomy" id="163714"/>
    <lineage>
        <taxon>Eukaryota</taxon>
        <taxon>Metazoa</taxon>
        <taxon>Ecdysozoa</taxon>
        <taxon>Arthropoda</taxon>
        <taxon>Crustacea</taxon>
        <taxon>Oligostraca</taxon>
        <taxon>Ostracoda</taxon>
        <taxon>Podocopa</taxon>
        <taxon>Podocopida</taxon>
        <taxon>Cytherocopina</taxon>
        <taxon>Cytheroidea</taxon>
        <taxon>Cytherideidae</taxon>
        <taxon>Cyprideis</taxon>
    </lineage>
</organism>
<accession>A0A7R8W9K7</accession>
<evidence type="ECO:0000256" key="10">
    <source>
        <dbReference type="PIRNR" id="PIRNR028762"/>
    </source>
</evidence>
<dbReference type="CDD" id="cd02440">
    <property type="entry name" value="AdoMet_MTases"/>
    <property type="match status" value="1"/>
</dbReference>
<evidence type="ECO:0000259" key="12">
    <source>
        <dbReference type="PROSITE" id="PS51562"/>
    </source>
</evidence>
<keyword evidence="5 10" id="KW-0949">S-adenosyl-L-methionine</keyword>
<dbReference type="GO" id="GO:0004482">
    <property type="term" value="F:mRNA 5'-cap (guanine-N7-)-methyltransferase activity"/>
    <property type="evidence" value="ECO:0007669"/>
    <property type="project" value="UniProtKB-EC"/>
</dbReference>
<evidence type="ECO:0000256" key="6">
    <source>
        <dbReference type="ARBA" id="ARBA00022884"/>
    </source>
</evidence>
<gene>
    <name evidence="13" type="ORF">CTOB1V02_LOCUS4234</name>
</gene>
<feature type="domain" description="MRNA cap 0 methyltransferase" evidence="12">
    <location>
        <begin position="99"/>
        <end position="421"/>
    </location>
</feature>
<feature type="compositionally biased region" description="Basic and acidic residues" evidence="11">
    <location>
        <begin position="22"/>
        <end position="93"/>
    </location>
</feature>
<dbReference type="PIRSF" id="PIRSF028762">
    <property type="entry name" value="ABD1"/>
    <property type="match status" value="1"/>
</dbReference>
<evidence type="ECO:0000256" key="5">
    <source>
        <dbReference type="ARBA" id="ARBA00022691"/>
    </source>
</evidence>
<dbReference type="GO" id="GO:0003723">
    <property type="term" value="F:RNA binding"/>
    <property type="evidence" value="ECO:0007669"/>
    <property type="project" value="UniProtKB-KW"/>
</dbReference>
<dbReference type="InterPro" id="IPR004971">
    <property type="entry name" value="mRNA_G-N7_MeTrfase_dom"/>
</dbReference>
<dbReference type="SUPFAM" id="SSF53335">
    <property type="entry name" value="S-adenosyl-L-methionine-dependent methyltransferases"/>
    <property type="match status" value="1"/>
</dbReference>
<dbReference type="GO" id="GO:0005634">
    <property type="term" value="C:nucleus"/>
    <property type="evidence" value="ECO:0007669"/>
    <property type="project" value="UniProtKB-SubCell"/>
</dbReference>
<evidence type="ECO:0000256" key="1">
    <source>
        <dbReference type="ARBA" id="ARBA00004123"/>
    </source>
</evidence>
<dbReference type="AlphaFoldDB" id="A0A7R8W9K7"/>
<dbReference type="PANTHER" id="PTHR12189">
    <property type="entry name" value="MRNA GUANINE-7- METHYLTRANSFERASE"/>
    <property type="match status" value="1"/>
</dbReference>
<evidence type="ECO:0000256" key="11">
    <source>
        <dbReference type="SAM" id="MobiDB-lite"/>
    </source>
</evidence>
<feature type="compositionally biased region" description="Basic and acidic residues" evidence="11">
    <location>
        <begin position="428"/>
        <end position="490"/>
    </location>
</feature>
<dbReference type="PROSITE" id="PS51562">
    <property type="entry name" value="RNA_CAP0_MT"/>
    <property type="match status" value="1"/>
</dbReference>
<dbReference type="Gene3D" id="3.40.50.150">
    <property type="entry name" value="Vaccinia Virus protein VP39"/>
    <property type="match status" value="1"/>
</dbReference>
<keyword evidence="3 10" id="KW-0507">mRNA processing</keyword>
<name>A0A7R8W9K7_9CRUS</name>
<keyword evidence="7 10" id="KW-0506">mRNA capping</keyword>
<dbReference type="Pfam" id="PF03291">
    <property type="entry name" value="mRNA_G-N7_MeTrfase"/>
    <property type="match status" value="1"/>
</dbReference>
<feature type="region of interest" description="Disordered" evidence="11">
    <location>
        <begin position="1"/>
        <end position="93"/>
    </location>
</feature>
<protein>
    <recommendedName>
        <fullName evidence="10">mRNA cap guanine-N(7) methyltransferase</fullName>
        <ecNumber evidence="10">2.1.1.56</ecNumber>
    </recommendedName>
    <alternativeName>
        <fullName evidence="10">mRNA (guanine-N(7))-methyltransferase</fullName>
    </alternativeName>
    <alternativeName>
        <fullName evidence="10">mRNA cap methyltransferase</fullName>
    </alternativeName>
</protein>
<dbReference type="EMBL" id="OB660798">
    <property type="protein sequence ID" value="CAD7226313.1"/>
    <property type="molecule type" value="Genomic_DNA"/>
</dbReference>